<feature type="region of interest" description="Disordered" evidence="1">
    <location>
        <begin position="48"/>
        <end position="68"/>
    </location>
</feature>
<accession>A0ABU8X7F9</accession>
<keyword evidence="3" id="KW-1185">Reference proteome</keyword>
<dbReference type="EMBL" id="JBBKZS010000005">
    <property type="protein sequence ID" value="MEJ8855629.1"/>
    <property type="molecule type" value="Genomic_DNA"/>
</dbReference>
<dbReference type="Proteomes" id="UP001367030">
    <property type="component" value="Unassembled WGS sequence"/>
</dbReference>
<gene>
    <name evidence="2" type="ORF">WKW79_13670</name>
</gene>
<sequence>MSSPEPPPRPIAFLTEPQSDYAAMQAASKDPHARALALIRQKAMAEREAFEAAGGSPKDFPPVWHPAGVPPGADLEVVTRFHRHQATEAEHAHLFDLARQWQAREFAKHGPDVQWSEYCANPFGGTIRDEYDDSD</sequence>
<organism evidence="2 3">
    <name type="scientific">Variovorax robiniae</name>
    <dbReference type="NCBI Taxonomy" id="1836199"/>
    <lineage>
        <taxon>Bacteria</taxon>
        <taxon>Pseudomonadati</taxon>
        <taxon>Pseudomonadota</taxon>
        <taxon>Betaproteobacteria</taxon>
        <taxon>Burkholderiales</taxon>
        <taxon>Comamonadaceae</taxon>
        <taxon>Variovorax</taxon>
    </lineage>
</organism>
<evidence type="ECO:0000256" key="1">
    <source>
        <dbReference type="SAM" id="MobiDB-lite"/>
    </source>
</evidence>
<dbReference type="RefSeq" id="WP_340335713.1">
    <property type="nucleotide sequence ID" value="NZ_JBBKZS010000005.1"/>
</dbReference>
<evidence type="ECO:0000313" key="2">
    <source>
        <dbReference type="EMBL" id="MEJ8855629.1"/>
    </source>
</evidence>
<evidence type="ECO:0000313" key="3">
    <source>
        <dbReference type="Proteomes" id="UP001367030"/>
    </source>
</evidence>
<name>A0ABU8X7F9_9BURK</name>
<protein>
    <submittedName>
        <fullName evidence="2">Uncharacterized protein</fullName>
    </submittedName>
</protein>
<proteinExistence type="predicted"/>
<comment type="caution">
    <text evidence="2">The sequence shown here is derived from an EMBL/GenBank/DDBJ whole genome shotgun (WGS) entry which is preliminary data.</text>
</comment>
<reference evidence="2 3" key="1">
    <citation type="submission" date="2024-03" db="EMBL/GenBank/DDBJ databases">
        <title>Novel species of the genus Variovorax.</title>
        <authorList>
            <person name="Liu Q."/>
            <person name="Xin Y.-H."/>
        </authorList>
    </citation>
    <scope>NUCLEOTIDE SEQUENCE [LARGE SCALE GENOMIC DNA]</scope>
    <source>
        <strain evidence="2 3">KACC 18901</strain>
    </source>
</reference>